<keyword evidence="2" id="KW-1185">Reference proteome</keyword>
<organism evidence="1 2">
    <name type="scientific">Litoribacillus peritrichatus</name>
    <dbReference type="NCBI Taxonomy" id="718191"/>
    <lineage>
        <taxon>Bacteria</taxon>
        <taxon>Pseudomonadati</taxon>
        <taxon>Pseudomonadota</taxon>
        <taxon>Gammaproteobacteria</taxon>
        <taxon>Oceanospirillales</taxon>
        <taxon>Oceanospirillaceae</taxon>
        <taxon>Litoribacillus</taxon>
    </lineage>
</organism>
<evidence type="ECO:0008006" key="3">
    <source>
        <dbReference type="Google" id="ProtNLM"/>
    </source>
</evidence>
<evidence type="ECO:0000313" key="1">
    <source>
        <dbReference type="EMBL" id="GAA3935359.1"/>
    </source>
</evidence>
<dbReference type="Proteomes" id="UP001501565">
    <property type="component" value="Unassembled WGS sequence"/>
</dbReference>
<name>A0ABP7N2J7_9GAMM</name>
<protein>
    <recommendedName>
        <fullName evidence="3">Solute-binding protein family 3/N-terminal domain-containing protein</fullName>
    </recommendedName>
</protein>
<accession>A0ABP7N2J7</accession>
<sequence length="308" mass="34552">MVLIDLRSVLKKVISNSIAASSLLVLSLSPVVYAGSPYVWYTFNIPPFGSPEKVGIGYDLAHAYIEAGFNNKIVLANAARWQRDMQDPENDRFCSSGSWKLPDTDHRVYSDSIMNTVDYGVAARPEVYQLLSNNGATRIASIRDVIRDSHDLRRLLIINGRPVFGLMGDLIKTTKTGDIRYMTAAQGPVSLLRMANTPGRKVGSVLVFPEEFQNFTRLFPDHDLEYMMLSEGVNFAPIRASCPDTPEGRKIIAAINQLLDDGLRDKTFQSFLNVLPDFKEIREQAYANQRCIQDDTCQDPLTNLINRE</sequence>
<dbReference type="EMBL" id="BAABBN010000012">
    <property type="protein sequence ID" value="GAA3935359.1"/>
    <property type="molecule type" value="Genomic_DNA"/>
</dbReference>
<comment type="caution">
    <text evidence="1">The sequence shown here is derived from an EMBL/GenBank/DDBJ whole genome shotgun (WGS) entry which is preliminary data.</text>
</comment>
<evidence type="ECO:0000313" key="2">
    <source>
        <dbReference type="Proteomes" id="UP001501565"/>
    </source>
</evidence>
<proteinExistence type="predicted"/>
<reference evidence="2" key="1">
    <citation type="journal article" date="2019" name="Int. J. Syst. Evol. Microbiol.">
        <title>The Global Catalogue of Microorganisms (GCM) 10K type strain sequencing project: providing services to taxonomists for standard genome sequencing and annotation.</title>
        <authorList>
            <consortium name="The Broad Institute Genomics Platform"/>
            <consortium name="The Broad Institute Genome Sequencing Center for Infectious Disease"/>
            <person name="Wu L."/>
            <person name="Ma J."/>
        </authorList>
    </citation>
    <scope>NUCLEOTIDE SEQUENCE [LARGE SCALE GENOMIC DNA]</scope>
    <source>
        <strain evidence="2">JCM 17551</strain>
    </source>
</reference>
<gene>
    <name evidence="1" type="ORF">GCM10022277_34850</name>
</gene>